<feature type="region of interest" description="Disordered" evidence="1">
    <location>
        <begin position="427"/>
        <end position="447"/>
    </location>
</feature>
<dbReference type="InterPro" id="IPR027417">
    <property type="entry name" value="P-loop_NTPase"/>
</dbReference>
<organism evidence="2 3">
    <name type="scientific">Cribrihabitans marinus</name>
    <dbReference type="NCBI Taxonomy" id="1227549"/>
    <lineage>
        <taxon>Bacteria</taxon>
        <taxon>Pseudomonadati</taxon>
        <taxon>Pseudomonadota</taxon>
        <taxon>Alphaproteobacteria</taxon>
        <taxon>Rhodobacterales</taxon>
        <taxon>Paracoccaceae</taxon>
        <taxon>Cribrihabitans</taxon>
    </lineage>
</organism>
<dbReference type="RefSeq" id="WP_092365246.1">
    <property type="nucleotide sequence ID" value="NZ_BMGV01000004.1"/>
</dbReference>
<dbReference type="OrthoDB" id="7802556at2"/>
<keyword evidence="3" id="KW-1185">Reference proteome</keyword>
<gene>
    <name evidence="2" type="ORF">SAMN05444007_104323</name>
</gene>
<evidence type="ECO:0000313" key="2">
    <source>
        <dbReference type="EMBL" id="SEJ38649.1"/>
    </source>
</evidence>
<evidence type="ECO:0008006" key="4">
    <source>
        <dbReference type="Google" id="ProtNLM"/>
    </source>
</evidence>
<dbReference type="GO" id="GO:0016020">
    <property type="term" value="C:membrane"/>
    <property type="evidence" value="ECO:0007669"/>
    <property type="project" value="InterPro"/>
</dbReference>
<accession>A0A1H6YBN2</accession>
<protein>
    <recommendedName>
        <fullName evidence="4">LPS sulfotransferase NodH</fullName>
    </recommendedName>
</protein>
<dbReference type="AlphaFoldDB" id="A0A1H6YBN2"/>
<sequence>MSGAFDYFIVLAEMRTGSNFLEANLNALDGIACHGEAFNPHFIGYPNKTDLLGITRAMRDADPAALIAAIRDAPDDLAGFRFFHDHDPRALEAALADPRCAKIVLTRNPLDSYLSWKIAQETGQWKLTNIKRRKDARARFDAEEFAAHVARLQTFQVEILNRLQRSGQTAFHLAFEDLQDVEVMNGLARWLGVDSRLDRLDQSLKRQNPSPPSAKVANPDEMEAALAGVDWFNLSRTPNFEPRRGPSVPSYVLGAGTPLLFLPIRGGPDARVTRWMAQLDGVGEDALQTGLNQKALRKWMRGTPDHRRFTVLRHPLARAHAVFCDRILSVGPGSYLRIRETLRKQFKLPIPKAAPDDGYSRADHRAAFEAFLGFLQMNLAGQTPIRVDGHWCSQAQALSNFAEFTMPDLVCREDEMADLLPDLARRCGHPDPPAPDPAEPDRPHPLGEIYDADLEKLAAEIYHRDYLMFGFGPWRAD</sequence>
<name>A0A1H6YBN2_9RHOB</name>
<dbReference type="SUPFAM" id="SSF52540">
    <property type="entry name" value="P-loop containing nucleoside triphosphate hydrolases"/>
    <property type="match status" value="1"/>
</dbReference>
<dbReference type="STRING" id="1227549.SAMN05444007_104323"/>
<dbReference type="EMBL" id="FNYD01000004">
    <property type="protein sequence ID" value="SEJ38649.1"/>
    <property type="molecule type" value="Genomic_DNA"/>
</dbReference>
<proteinExistence type="predicted"/>
<dbReference type="Proteomes" id="UP000199379">
    <property type="component" value="Unassembled WGS sequence"/>
</dbReference>
<evidence type="ECO:0000256" key="1">
    <source>
        <dbReference type="SAM" id="MobiDB-lite"/>
    </source>
</evidence>
<dbReference type="GO" id="GO:0008146">
    <property type="term" value="F:sulfotransferase activity"/>
    <property type="evidence" value="ECO:0007669"/>
    <property type="project" value="InterPro"/>
</dbReference>
<dbReference type="InterPro" id="IPR005331">
    <property type="entry name" value="Sulfotransferase"/>
</dbReference>
<dbReference type="Gene3D" id="3.40.50.300">
    <property type="entry name" value="P-loop containing nucleotide triphosphate hydrolases"/>
    <property type="match status" value="1"/>
</dbReference>
<dbReference type="Pfam" id="PF03567">
    <property type="entry name" value="Sulfotransfer_2"/>
    <property type="match status" value="1"/>
</dbReference>
<reference evidence="2 3" key="1">
    <citation type="submission" date="2016-10" db="EMBL/GenBank/DDBJ databases">
        <authorList>
            <person name="de Groot N.N."/>
        </authorList>
    </citation>
    <scope>NUCLEOTIDE SEQUENCE [LARGE SCALE GENOMIC DNA]</scope>
    <source>
        <strain evidence="2 3">DSM 29340</strain>
    </source>
</reference>
<evidence type="ECO:0000313" key="3">
    <source>
        <dbReference type="Proteomes" id="UP000199379"/>
    </source>
</evidence>